<evidence type="ECO:0000313" key="4">
    <source>
        <dbReference type="Proteomes" id="UP000094291"/>
    </source>
</evidence>
<evidence type="ECO:0000256" key="2">
    <source>
        <dbReference type="SAM" id="Phobius"/>
    </source>
</evidence>
<gene>
    <name evidence="3" type="ORF">BFW38_11340</name>
</gene>
<sequence length="72" mass="8251">MDINVFRGILSVILMIAFGWIVFWAYSKHQKKSFDEAANLPFADDEAHEASQKNAHNPDDESSSLEMKKHDQ</sequence>
<name>A0A1E2VAP1_9GAMM</name>
<dbReference type="InterPro" id="IPR008621">
    <property type="entry name" value="Cbb3-typ_cyt_oxidase_comp"/>
</dbReference>
<feature type="compositionally biased region" description="Basic and acidic residues" evidence="1">
    <location>
        <begin position="48"/>
        <end position="59"/>
    </location>
</feature>
<proteinExistence type="predicted"/>
<dbReference type="EMBL" id="MDTQ01000001">
    <property type="protein sequence ID" value="ODC04041.1"/>
    <property type="molecule type" value="Genomic_DNA"/>
</dbReference>
<keyword evidence="2" id="KW-0812">Transmembrane</keyword>
<evidence type="ECO:0000313" key="3">
    <source>
        <dbReference type="EMBL" id="ODC04041.1"/>
    </source>
</evidence>
<keyword evidence="2" id="KW-0472">Membrane</keyword>
<keyword evidence="2" id="KW-1133">Transmembrane helix</keyword>
<feature type="transmembrane region" description="Helical" evidence="2">
    <location>
        <begin position="6"/>
        <end position="26"/>
    </location>
</feature>
<dbReference type="CDD" id="cd01324">
    <property type="entry name" value="cbb3_Oxidase_CcoQ"/>
    <property type="match status" value="1"/>
</dbReference>
<accession>A0A1E2VAP1</accession>
<dbReference type="Pfam" id="PF05545">
    <property type="entry name" value="FixQ"/>
    <property type="match status" value="1"/>
</dbReference>
<feature type="region of interest" description="Disordered" evidence="1">
    <location>
        <begin position="45"/>
        <end position="72"/>
    </location>
</feature>
<dbReference type="AlphaFoldDB" id="A0A1E2VAP1"/>
<reference evidence="3 4" key="1">
    <citation type="submission" date="2016-08" db="EMBL/GenBank/DDBJ databases">
        <authorList>
            <person name="Seilhamer J.J."/>
        </authorList>
    </citation>
    <scope>NUCLEOTIDE SEQUENCE [LARGE SCALE GENOMIC DNA]</scope>
    <source>
        <strain evidence="3 4">PH27A</strain>
    </source>
</reference>
<dbReference type="STRING" id="197479.BFW38_11340"/>
<keyword evidence="4" id="KW-1185">Reference proteome</keyword>
<evidence type="ECO:0008006" key="5">
    <source>
        <dbReference type="Google" id="ProtNLM"/>
    </source>
</evidence>
<evidence type="ECO:0000256" key="1">
    <source>
        <dbReference type="SAM" id="MobiDB-lite"/>
    </source>
</evidence>
<dbReference type="Proteomes" id="UP000094291">
    <property type="component" value="Unassembled WGS sequence"/>
</dbReference>
<dbReference type="OrthoDB" id="6402501at2"/>
<comment type="caution">
    <text evidence="3">The sequence shown here is derived from an EMBL/GenBank/DDBJ whole genome shotgun (WGS) entry which is preliminary data.</text>
</comment>
<protein>
    <recommendedName>
        <fullName evidence="5">Cytochrome oxidase</fullName>
    </recommendedName>
</protein>
<dbReference type="RefSeq" id="WP_068998817.1">
    <property type="nucleotide sequence ID" value="NZ_MDTQ01000001.1"/>
</dbReference>
<organism evidence="3 4">
    <name type="scientific">Terasakiispira papahanaumokuakeensis</name>
    <dbReference type="NCBI Taxonomy" id="197479"/>
    <lineage>
        <taxon>Bacteria</taxon>
        <taxon>Pseudomonadati</taxon>
        <taxon>Pseudomonadota</taxon>
        <taxon>Gammaproteobacteria</taxon>
        <taxon>Oceanospirillales</taxon>
        <taxon>Terasakiispira</taxon>
    </lineage>
</organism>